<organism evidence="1 2">
    <name type="scientific">Caenimonas terrae</name>
    <dbReference type="NCBI Taxonomy" id="696074"/>
    <lineage>
        <taxon>Bacteria</taxon>
        <taxon>Pseudomonadati</taxon>
        <taxon>Pseudomonadota</taxon>
        <taxon>Betaproteobacteria</taxon>
        <taxon>Burkholderiales</taxon>
        <taxon>Comamonadaceae</taxon>
        <taxon>Caenimonas</taxon>
    </lineage>
</organism>
<evidence type="ECO:0000313" key="2">
    <source>
        <dbReference type="Proteomes" id="UP001596037"/>
    </source>
</evidence>
<protein>
    <submittedName>
        <fullName evidence="1">Uncharacterized protein</fullName>
    </submittedName>
</protein>
<comment type="caution">
    <text evidence="1">The sequence shown here is derived from an EMBL/GenBank/DDBJ whole genome shotgun (WGS) entry which is preliminary data.</text>
</comment>
<evidence type="ECO:0000313" key="1">
    <source>
        <dbReference type="EMBL" id="MFC5498076.1"/>
    </source>
</evidence>
<name>A0ABW0NBN4_9BURK</name>
<reference evidence="2" key="1">
    <citation type="journal article" date="2019" name="Int. J. Syst. Evol. Microbiol.">
        <title>The Global Catalogue of Microorganisms (GCM) 10K type strain sequencing project: providing services to taxonomists for standard genome sequencing and annotation.</title>
        <authorList>
            <consortium name="The Broad Institute Genomics Platform"/>
            <consortium name="The Broad Institute Genome Sequencing Center for Infectious Disease"/>
            <person name="Wu L."/>
            <person name="Ma J."/>
        </authorList>
    </citation>
    <scope>NUCLEOTIDE SEQUENCE [LARGE SCALE GENOMIC DNA]</scope>
    <source>
        <strain evidence="2">CCUG 57401</strain>
    </source>
</reference>
<accession>A0ABW0NBN4</accession>
<dbReference type="Proteomes" id="UP001596037">
    <property type="component" value="Unassembled WGS sequence"/>
</dbReference>
<proteinExistence type="predicted"/>
<sequence length="112" mass="12301">MRTWKPTIQSLFGLLGGAQRATRELDDAIGEIQDAMLEALGETGMKRFPAVSRRIQYAPDLQALWYLRGDLMAALSALHGEGQARDMVQDISEQFGGLLPRGMSTRPSPLGK</sequence>
<keyword evidence="2" id="KW-1185">Reference proteome</keyword>
<dbReference type="EMBL" id="JBHSMF010000006">
    <property type="protein sequence ID" value="MFC5498076.1"/>
    <property type="molecule type" value="Genomic_DNA"/>
</dbReference>
<gene>
    <name evidence="1" type="ORF">ACFPOE_11070</name>
</gene>
<dbReference type="RefSeq" id="WP_376850139.1">
    <property type="nucleotide sequence ID" value="NZ_JBHSMF010000006.1"/>
</dbReference>